<keyword evidence="4" id="KW-0433">Leucine-rich repeat</keyword>
<proteinExistence type="inferred from homology"/>
<accession>A0A8T1R8D2</accession>
<dbReference type="PANTHER" id="PTHR48007">
    <property type="entry name" value="LEUCINE-RICH REPEAT RECEPTOR-LIKE PROTEIN KINASE PXC1"/>
    <property type="match status" value="1"/>
</dbReference>
<dbReference type="InterPro" id="IPR000719">
    <property type="entry name" value="Prot_kinase_dom"/>
</dbReference>
<evidence type="ECO:0000256" key="5">
    <source>
        <dbReference type="ARBA" id="ARBA00022692"/>
    </source>
</evidence>
<keyword evidence="10" id="KW-0325">Glycoprotein</keyword>
<evidence type="ECO:0000256" key="7">
    <source>
        <dbReference type="ARBA" id="ARBA00022737"/>
    </source>
</evidence>
<dbReference type="AlphaFoldDB" id="A0A8T1R8D2"/>
<keyword evidence="3" id="KW-0597">Phosphoprotein</keyword>
<protein>
    <recommendedName>
        <fullName evidence="13">Protein kinase domain-containing protein</fullName>
    </recommendedName>
</protein>
<evidence type="ECO:0000256" key="11">
    <source>
        <dbReference type="SAM" id="MobiDB-lite"/>
    </source>
</evidence>
<evidence type="ECO:0000256" key="10">
    <source>
        <dbReference type="ARBA" id="ARBA00023180"/>
    </source>
</evidence>
<dbReference type="CDD" id="cd14066">
    <property type="entry name" value="STKc_IRAK"/>
    <property type="match status" value="1"/>
</dbReference>
<comment type="subcellular location">
    <subcellularLocation>
        <location evidence="1">Membrane</location>
        <topology evidence="1">Single-pass type I membrane protein</topology>
    </subcellularLocation>
</comment>
<evidence type="ECO:0000313" key="14">
    <source>
        <dbReference type="EMBL" id="KAG6663146.1"/>
    </source>
</evidence>
<keyword evidence="15" id="KW-1185">Reference proteome</keyword>
<dbReference type="Pfam" id="PF00560">
    <property type="entry name" value="LRR_1"/>
    <property type="match status" value="6"/>
</dbReference>
<dbReference type="Proteomes" id="UP000811609">
    <property type="component" value="Chromosome 2"/>
</dbReference>
<feature type="region of interest" description="Disordered" evidence="11">
    <location>
        <begin position="640"/>
        <end position="670"/>
    </location>
</feature>
<name>A0A8T1R8D2_CARIL</name>
<feature type="compositionally biased region" description="Acidic residues" evidence="11">
    <location>
        <begin position="417"/>
        <end position="429"/>
    </location>
</feature>
<comment type="similarity">
    <text evidence="2">Belongs to the RLP family.</text>
</comment>
<feature type="compositionally biased region" description="Low complexity" evidence="11">
    <location>
        <begin position="295"/>
        <end position="316"/>
    </location>
</feature>
<keyword evidence="6" id="KW-0732">Signal</keyword>
<evidence type="ECO:0000256" key="6">
    <source>
        <dbReference type="ARBA" id="ARBA00022729"/>
    </source>
</evidence>
<evidence type="ECO:0000313" key="15">
    <source>
        <dbReference type="Proteomes" id="UP000811609"/>
    </source>
</evidence>
<keyword evidence="8 12" id="KW-1133">Transmembrane helix</keyword>
<dbReference type="Pfam" id="PF08263">
    <property type="entry name" value="LRRNT_2"/>
    <property type="match status" value="1"/>
</dbReference>
<evidence type="ECO:0000259" key="13">
    <source>
        <dbReference type="PROSITE" id="PS50011"/>
    </source>
</evidence>
<feature type="transmembrane region" description="Helical" evidence="12">
    <location>
        <begin position="348"/>
        <end position="370"/>
    </location>
</feature>
<dbReference type="FunFam" id="3.80.10.10:FF:000722">
    <property type="entry name" value="Leucine-rich repeat receptor-like protein kinase"/>
    <property type="match status" value="1"/>
</dbReference>
<feature type="domain" description="Protein kinase" evidence="13">
    <location>
        <begin position="474"/>
        <end position="775"/>
    </location>
</feature>
<dbReference type="InterPro" id="IPR046959">
    <property type="entry name" value="PRK1-6/SRF4-like"/>
</dbReference>
<evidence type="ECO:0000256" key="9">
    <source>
        <dbReference type="ARBA" id="ARBA00023136"/>
    </source>
</evidence>
<dbReference type="Pfam" id="PF00069">
    <property type="entry name" value="Pkinase"/>
    <property type="match status" value="1"/>
</dbReference>
<dbReference type="FunFam" id="3.80.10.10:FF:000275">
    <property type="entry name" value="Leucine-rich repeat receptor-like protein kinase"/>
    <property type="match status" value="1"/>
</dbReference>
<comment type="caution">
    <text evidence="14">The sequence shown here is derived from an EMBL/GenBank/DDBJ whole genome shotgun (WGS) entry which is preliminary data.</text>
</comment>
<feature type="compositionally biased region" description="Basic and acidic residues" evidence="11">
    <location>
        <begin position="430"/>
        <end position="451"/>
    </location>
</feature>
<keyword evidence="5 12" id="KW-0812">Transmembrane</keyword>
<feature type="region of interest" description="Disordered" evidence="11">
    <location>
        <begin position="379"/>
        <end position="401"/>
    </location>
</feature>
<dbReference type="PANTHER" id="PTHR48007:SF47">
    <property type="entry name" value="PROTEIN KINASE DOMAIN-CONTAINING PROTEIN"/>
    <property type="match status" value="1"/>
</dbReference>
<dbReference type="GO" id="GO:0016020">
    <property type="term" value="C:membrane"/>
    <property type="evidence" value="ECO:0007669"/>
    <property type="project" value="UniProtKB-SubCell"/>
</dbReference>
<evidence type="ECO:0000256" key="8">
    <source>
        <dbReference type="ARBA" id="ARBA00022989"/>
    </source>
</evidence>
<sequence length="777" mass="84850">MMSSESDVRHLWWRILAFTLLVIQSCGLNTDGIILLSFKYYVRSDPLCVLESWNYHDETPCSWKGVTCAAQGLAANSRYSPVIGLALPNSQLLGSIPANLGMIEHLQNLNLSNNSLNGSLPSSLFKATQLQFLDLSNNLISGELPKTLGKLQNLQFLNLSDNALAGNIPNNLASLSNLTTVSLKNNYFLGTLPSGFDSVKVLDLSSNLMNGSLPSNFGGSSLHYLNLSYNRFSGNIPPGFSERILDNATIDLSFNNLNGKIPESDVFMNQESKSFSGNPDLCGEPTNNPCPIPSSPSSSPPNVSSPTSPPAIAAIPKTMNSTPETLAPGSPTGASQQDKQRGMRPETIIGIVLGDVAGIAILALILLYVYQLRKKKKRAENTAKKEANKAKDDWSSSSSESRGFTRWSCLRKKVQEEESSEATESDDSEDHGHQSRQRGQENHQRQQEQEQGKAGTLVTIDGGEKKLELETLLKASAYILGATGSSIMYKAVLEDGTAVAVRRIGESSAERFKDFENQVRVIAKLVHPNLVRIRGFYWGADEKLIIYDFVPNGSLTNARYRKVGSSPCHVPWEFRLKIAKGVASGLAYLHDKKHVHGNLKPSNILLGSDKEPKIGDFGLERLVSGDTSYKAGVSAQHFGSKRSTTSRESFQDLGIGISPSPSPSPSSFGVSPYHAPESLRSLKPTPKWDVYSFGVILLELLTGKVIVVDDMNQEIGLIVENKSRALRMADVAIRADMEGKEEVLMACFKLGFNCTSPIPQKRPTMKEVMQVLERIPC</sequence>
<keyword evidence="7" id="KW-0677">Repeat</keyword>
<feature type="region of interest" description="Disordered" evidence="11">
    <location>
        <begin position="413"/>
        <end position="457"/>
    </location>
</feature>
<dbReference type="InterPro" id="IPR013210">
    <property type="entry name" value="LRR_N_plant-typ"/>
</dbReference>
<dbReference type="GO" id="GO:0004672">
    <property type="term" value="F:protein kinase activity"/>
    <property type="evidence" value="ECO:0007669"/>
    <property type="project" value="InterPro"/>
</dbReference>
<dbReference type="PROSITE" id="PS50011">
    <property type="entry name" value="PROTEIN_KINASE_DOM"/>
    <property type="match status" value="1"/>
</dbReference>
<evidence type="ECO:0000256" key="3">
    <source>
        <dbReference type="ARBA" id="ARBA00022553"/>
    </source>
</evidence>
<evidence type="ECO:0000256" key="2">
    <source>
        <dbReference type="ARBA" id="ARBA00009592"/>
    </source>
</evidence>
<feature type="region of interest" description="Disordered" evidence="11">
    <location>
        <begin position="270"/>
        <end position="342"/>
    </location>
</feature>
<organism evidence="14 15">
    <name type="scientific">Carya illinoinensis</name>
    <name type="common">Pecan</name>
    <dbReference type="NCBI Taxonomy" id="32201"/>
    <lineage>
        <taxon>Eukaryota</taxon>
        <taxon>Viridiplantae</taxon>
        <taxon>Streptophyta</taxon>
        <taxon>Embryophyta</taxon>
        <taxon>Tracheophyta</taxon>
        <taxon>Spermatophyta</taxon>
        <taxon>Magnoliopsida</taxon>
        <taxon>eudicotyledons</taxon>
        <taxon>Gunneridae</taxon>
        <taxon>Pentapetalae</taxon>
        <taxon>rosids</taxon>
        <taxon>fabids</taxon>
        <taxon>Fagales</taxon>
        <taxon>Juglandaceae</taxon>
        <taxon>Carya</taxon>
    </lineage>
</organism>
<dbReference type="GO" id="GO:0005524">
    <property type="term" value="F:ATP binding"/>
    <property type="evidence" value="ECO:0007669"/>
    <property type="project" value="InterPro"/>
</dbReference>
<feature type="compositionally biased region" description="Basic and acidic residues" evidence="11">
    <location>
        <begin position="379"/>
        <end position="394"/>
    </location>
</feature>
<reference evidence="14" key="1">
    <citation type="submission" date="2020-12" db="EMBL/GenBank/DDBJ databases">
        <title>WGS assembly of Carya illinoinensis cv. Pawnee.</title>
        <authorList>
            <person name="Platts A."/>
            <person name="Shu S."/>
            <person name="Wright S."/>
            <person name="Barry K."/>
            <person name="Edger P."/>
            <person name="Pires J.C."/>
            <person name="Schmutz J."/>
        </authorList>
    </citation>
    <scope>NUCLEOTIDE SEQUENCE</scope>
    <source>
        <tissue evidence="14">Leaf</tissue>
    </source>
</reference>
<evidence type="ECO:0000256" key="1">
    <source>
        <dbReference type="ARBA" id="ARBA00004479"/>
    </source>
</evidence>
<gene>
    <name evidence="14" type="ORF">CIPAW_02G006100</name>
</gene>
<evidence type="ECO:0000256" key="12">
    <source>
        <dbReference type="SAM" id="Phobius"/>
    </source>
</evidence>
<dbReference type="EMBL" id="CM031810">
    <property type="protein sequence ID" value="KAG6663146.1"/>
    <property type="molecule type" value="Genomic_DNA"/>
</dbReference>
<keyword evidence="9 12" id="KW-0472">Membrane</keyword>
<evidence type="ECO:0000256" key="4">
    <source>
        <dbReference type="ARBA" id="ARBA00022614"/>
    </source>
</evidence>
<dbReference type="InterPro" id="IPR001611">
    <property type="entry name" value="Leu-rich_rpt"/>
</dbReference>